<dbReference type="InterPro" id="IPR002060">
    <property type="entry name" value="Squ/phyt_synthse"/>
</dbReference>
<evidence type="ECO:0000313" key="2">
    <source>
        <dbReference type="EMBL" id="MBZ5715751.1"/>
    </source>
</evidence>
<dbReference type="Pfam" id="PF00494">
    <property type="entry name" value="SQS_PSY"/>
    <property type="match status" value="1"/>
</dbReference>
<proteinExistence type="predicted"/>
<evidence type="ECO:0000256" key="1">
    <source>
        <dbReference type="SAM" id="MobiDB-lite"/>
    </source>
</evidence>
<organism evidence="2 3">
    <name type="scientific">Nannocystis pusilla</name>
    <dbReference type="NCBI Taxonomy" id="889268"/>
    <lineage>
        <taxon>Bacteria</taxon>
        <taxon>Pseudomonadati</taxon>
        <taxon>Myxococcota</taxon>
        <taxon>Polyangia</taxon>
        <taxon>Nannocystales</taxon>
        <taxon>Nannocystaceae</taxon>
        <taxon>Nannocystis</taxon>
    </lineage>
</organism>
<dbReference type="EMBL" id="JAIRAU010000058">
    <property type="protein sequence ID" value="MBZ5715751.1"/>
    <property type="molecule type" value="Genomic_DNA"/>
</dbReference>
<dbReference type="InterPro" id="IPR044843">
    <property type="entry name" value="Trans_IPPS_bact-type"/>
</dbReference>
<dbReference type="SFLD" id="SFLDS00005">
    <property type="entry name" value="Isoprenoid_Synthase_Type_I"/>
    <property type="match status" value="1"/>
</dbReference>
<dbReference type="InterPro" id="IPR017827">
    <property type="entry name" value="HSQ_synthase_HpnC"/>
</dbReference>
<dbReference type="SUPFAM" id="SSF48576">
    <property type="entry name" value="Terpenoid synthases"/>
    <property type="match status" value="1"/>
</dbReference>
<dbReference type="InterPro" id="IPR008949">
    <property type="entry name" value="Isoprenoid_synthase_dom_sf"/>
</dbReference>
<gene>
    <name evidence="2" type="primary">hpnC</name>
    <name evidence="2" type="ORF">K7C98_41530</name>
</gene>
<evidence type="ECO:0000313" key="3">
    <source>
        <dbReference type="Proteomes" id="UP001139031"/>
    </source>
</evidence>
<dbReference type="RefSeq" id="WP_224197492.1">
    <property type="nucleotide sequence ID" value="NZ_JAIRAU010000058.1"/>
</dbReference>
<keyword evidence="3" id="KW-1185">Reference proteome</keyword>
<dbReference type="NCBIfam" id="TIGR03464">
    <property type="entry name" value="HpnC"/>
    <property type="match status" value="1"/>
</dbReference>
<dbReference type="Gene3D" id="1.10.600.10">
    <property type="entry name" value="Farnesyl Diphosphate Synthase"/>
    <property type="match status" value="1"/>
</dbReference>
<accession>A0ABS7U5T4</accession>
<dbReference type="GO" id="GO:0051996">
    <property type="term" value="F:squalene synthase [NAD(P)H] activity"/>
    <property type="evidence" value="ECO:0007669"/>
    <property type="project" value="UniProtKB-EC"/>
</dbReference>
<keyword evidence="2" id="KW-0808">Transferase</keyword>
<dbReference type="SFLD" id="SFLDG01018">
    <property type="entry name" value="Squalene/Phytoene_Synthase_Lik"/>
    <property type="match status" value="1"/>
</dbReference>
<dbReference type="CDD" id="cd00683">
    <property type="entry name" value="Trans_IPPS_HH"/>
    <property type="match status" value="1"/>
</dbReference>
<comment type="caution">
    <text evidence="2">The sequence shown here is derived from an EMBL/GenBank/DDBJ whole genome shotgun (WGS) entry which is preliminary data.</text>
</comment>
<feature type="region of interest" description="Disordered" evidence="1">
    <location>
        <begin position="1"/>
        <end position="33"/>
    </location>
</feature>
<dbReference type="SFLD" id="SFLDG01212">
    <property type="entry name" value="Phytoene_synthase_like"/>
    <property type="match status" value="1"/>
</dbReference>
<dbReference type="Proteomes" id="UP001139031">
    <property type="component" value="Unassembled WGS sequence"/>
</dbReference>
<name>A0ABS7U5T4_9BACT</name>
<sequence length="324" mass="37366">MVSATEPRLFCVPPPPEGDLDGQRVNSPDGAPPGPWTLETAYRYCERMATTHYENFPVASRFLPAHLRPNIMAIYAFARTADDFADEPRFETRRVDALDRWEQLLVAAYHKEIQHPVFLALRDTVRRHNIPIGPFKALLTAFRMDLTQKRYGTFAELRHYCKHSAHPVGQLVLYVHGHHEPELHRFSDEICAALQIANFLQDLSVDTPRGRCYLPEEDLVHFNVSREDLLAGRHTRAFKELMAFSVSRCRSMFLRGYPLIRRVEPGLSMELEATWRGGMAILQRIEDLDYEVLAFRPTLEKQDMLGIAARSIFSFGRRFLRGEV</sequence>
<dbReference type="PANTHER" id="PTHR31480">
    <property type="entry name" value="BIFUNCTIONAL LYCOPENE CYCLASE/PHYTOENE SYNTHASE"/>
    <property type="match status" value="1"/>
</dbReference>
<protein>
    <submittedName>
        <fullName evidence="2">Squalene synthase HpnC</fullName>
        <ecNumber evidence="2">2.5.1.21</ecNumber>
    </submittedName>
</protein>
<dbReference type="InterPro" id="IPR033904">
    <property type="entry name" value="Trans_IPPS_HH"/>
</dbReference>
<reference evidence="2" key="1">
    <citation type="submission" date="2021-08" db="EMBL/GenBank/DDBJ databases">
        <authorList>
            <person name="Stevens D.C."/>
        </authorList>
    </citation>
    <scope>NUCLEOTIDE SEQUENCE</scope>
    <source>
        <strain evidence="2">DSM 53165</strain>
    </source>
</reference>
<dbReference type="EC" id="2.5.1.21" evidence="2"/>